<dbReference type="PROSITE" id="PS51375">
    <property type="entry name" value="PPR"/>
    <property type="match status" value="4"/>
</dbReference>
<name>A0A8A0WIS1_PUYRA</name>
<dbReference type="PANTHER" id="PTHR47941">
    <property type="entry name" value="PENTATRICOPEPTIDE REPEAT-CONTAINING PROTEIN 3, MITOCHONDRIAL"/>
    <property type="match status" value="1"/>
</dbReference>
<feature type="repeat" description="PPR" evidence="4">
    <location>
        <begin position="314"/>
        <end position="348"/>
    </location>
</feature>
<dbReference type="EMBL" id="MW125505">
    <property type="protein sequence ID" value="QSQ68581.1"/>
    <property type="molecule type" value="Genomic_DNA"/>
</dbReference>
<dbReference type="Gene3D" id="1.25.40.10">
    <property type="entry name" value="Tetratricopeptide repeat domain"/>
    <property type="match status" value="3"/>
</dbReference>
<dbReference type="InterPro" id="IPR002885">
    <property type="entry name" value="PPR_rpt"/>
</dbReference>
<dbReference type="Pfam" id="PF13041">
    <property type="entry name" value="PPR_2"/>
    <property type="match status" value="1"/>
</dbReference>
<evidence type="ECO:0008006" key="6">
    <source>
        <dbReference type="Google" id="ProtNLM"/>
    </source>
</evidence>
<dbReference type="Pfam" id="PF12854">
    <property type="entry name" value="PPR_1"/>
    <property type="match status" value="1"/>
</dbReference>
<dbReference type="NCBIfam" id="TIGR00756">
    <property type="entry name" value="PPR"/>
    <property type="match status" value="5"/>
</dbReference>
<dbReference type="InterPro" id="IPR011990">
    <property type="entry name" value="TPR-like_helical_dom_sf"/>
</dbReference>
<proteinExistence type="inferred from homology"/>
<feature type="repeat" description="PPR" evidence="4">
    <location>
        <begin position="349"/>
        <end position="383"/>
    </location>
</feature>
<reference evidence="5" key="1">
    <citation type="submission" date="2020-10" db="EMBL/GenBank/DDBJ databases">
        <authorList>
            <person name="Yuan Z."/>
            <person name="Wang Y."/>
            <person name="Liu Q."/>
            <person name="Liu L."/>
            <person name="Li X."/>
        </authorList>
    </citation>
    <scope>NUCLEOTIDE SEQUENCE</scope>
</reference>
<organism evidence="5">
    <name type="scientific">Puya raimondii</name>
    <name type="common">Queen of the Andes</name>
    <dbReference type="NCBI Taxonomy" id="112807"/>
    <lineage>
        <taxon>Eukaryota</taxon>
        <taxon>Viridiplantae</taxon>
        <taxon>Streptophyta</taxon>
        <taxon>Embryophyta</taxon>
        <taxon>Tracheophyta</taxon>
        <taxon>Spermatophyta</taxon>
        <taxon>Magnoliopsida</taxon>
        <taxon>Liliopsida</taxon>
        <taxon>Poales</taxon>
        <taxon>Bromeliaceae</taxon>
        <taxon>Puyoideae</taxon>
        <taxon>Puya</taxon>
    </lineage>
</organism>
<evidence type="ECO:0000256" key="3">
    <source>
        <dbReference type="ARBA" id="ARBA00022946"/>
    </source>
</evidence>
<feature type="repeat" description="PPR" evidence="4">
    <location>
        <begin position="384"/>
        <end position="418"/>
    </location>
</feature>
<sequence>MKLFPKPASPAPPLLLLPLPIRPPSVDDIATLIATHPPSLPLRPLLLRVLPASLLSSSPPLLDSLLSRLLASHSPTSLALALFRYALSLPSSSFSPSPAALSTALLILSRARHFPSALSLLRLVARSRPSLLRRSHKPLSLLLSFVAKFRSFDAALRAFALAERAWALAGAPFGPDHFNALLRAFCARGRVAEARALFRRFHPRFPPDSRTLNTLLLGFKESRNLHALDLFYHDMLLRGFQPDSVTYCIRIDACCKKGRFSDALELFDEMSSKQNCSPTVETVTTLIYGAGIVKNPTAARRLFDEMGGRGLTPDRAAHNALMGAYARVRDLNSAMAVMDEMEEKGIGVDDVSYNTMFCGFKRVGDLEGLWKLYKRMVEREFVPRTRTVMLLMKAFCENGRPDLGLELWDYLVGKGSCPHRHALDLLVTGLCCRGGVAEAYRCFMQVVERGRAPSERAFRVLEGFLTRAKEMEKVEELGQMMKSLQQPLEPSECEMVE</sequence>
<keyword evidence="3" id="KW-0809">Transit peptide</keyword>
<feature type="repeat" description="PPR" evidence="4">
    <location>
        <begin position="243"/>
        <end position="273"/>
    </location>
</feature>
<evidence type="ECO:0000256" key="1">
    <source>
        <dbReference type="ARBA" id="ARBA00007626"/>
    </source>
</evidence>
<evidence type="ECO:0000256" key="4">
    <source>
        <dbReference type="PROSITE-ProRule" id="PRU00708"/>
    </source>
</evidence>
<dbReference type="Pfam" id="PF01535">
    <property type="entry name" value="PPR"/>
    <property type="match status" value="3"/>
</dbReference>
<comment type="similarity">
    <text evidence="1">Belongs to the PPR family. P subfamily.</text>
</comment>
<evidence type="ECO:0000313" key="5">
    <source>
        <dbReference type="EMBL" id="QSQ68581.1"/>
    </source>
</evidence>
<accession>A0A8A0WIS1</accession>
<keyword evidence="2" id="KW-0677">Repeat</keyword>
<protein>
    <recommendedName>
        <fullName evidence="6">Pentatricopeptide repeat-containing protein</fullName>
    </recommendedName>
</protein>
<dbReference type="AlphaFoldDB" id="A0A8A0WIS1"/>
<evidence type="ECO:0000256" key="2">
    <source>
        <dbReference type="ARBA" id="ARBA00022737"/>
    </source>
</evidence>